<dbReference type="InterPro" id="IPR011990">
    <property type="entry name" value="TPR-like_helical_dom_sf"/>
</dbReference>
<dbReference type="Pfam" id="PF14559">
    <property type="entry name" value="TPR_19"/>
    <property type="match status" value="1"/>
</dbReference>
<dbReference type="EMBL" id="WPHG01000004">
    <property type="protein sequence ID" value="MVA98954.1"/>
    <property type="molecule type" value="Genomic_DNA"/>
</dbReference>
<organism evidence="3 4">
    <name type="scientific">Nitratireductor arenosus</name>
    <dbReference type="NCBI Taxonomy" id="2682096"/>
    <lineage>
        <taxon>Bacteria</taxon>
        <taxon>Pseudomonadati</taxon>
        <taxon>Pseudomonadota</taxon>
        <taxon>Alphaproteobacteria</taxon>
        <taxon>Hyphomicrobiales</taxon>
        <taxon>Phyllobacteriaceae</taxon>
        <taxon>Nitratireductor</taxon>
    </lineage>
</organism>
<feature type="repeat" description="TPR" evidence="1">
    <location>
        <begin position="79"/>
        <end position="112"/>
    </location>
</feature>
<dbReference type="SUPFAM" id="SSF48452">
    <property type="entry name" value="TPR-like"/>
    <property type="match status" value="1"/>
</dbReference>
<dbReference type="Gene3D" id="1.25.40.10">
    <property type="entry name" value="Tetratricopeptide repeat domain"/>
    <property type="match status" value="1"/>
</dbReference>
<proteinExistence type="predicted"/>
<evidence type="ECO:0000313" key="3">
    <source>
        <dbReference type="EMBL" id="MVA98954.1"/>
    </source>
</evidence>
<dbReference type="Proteomes" id="UP000463224">
    <property type="component" value="Unassembled WGS sequence"/>
</dbReference>
<evidence type="ECO:0000256" key="2">
    <source>
        <dbReference type="SAM" id="SignalP"/>
    </source>
</evidence>
<evidence type="ECO:0000256" key="1">
    <source>
        <dbReference type="PROSITE-ProRule" id="PRU00339"/>
    </source>
</evidence>
<feature type="chain" id="PRO_5032560713" evidence="2">
    <location>
        <begin position="22"/>
        <end position="159"/>
    </location>
</feature>
<gene>
    <name evidence="3" type="ORF">GN330_17035</name>
</gene>
<feature type="signal peptide" evidence="2">
    <location>
        <begin position="1"/>
        <end position="21"/>
    </location>
</feature>
<sequence length="159" mass="17157">MKGKARMATAVVAGLAVVVLAGCTNTTGIDTVKTTALGYDTGDIGTADLAAGRGHFRDANYGLAEKHFRKAVELRASNAEAWMGLAAAYDQLGRFDFADRAYAQLLKLAGRQPRIVSNMGYSHYLRGDRKKARLLLDEARRAMPGDKVVEANIKLLRAS</sequence>
<evidence type="ECO:0000313" key="4">
    <source>
        <dbReference type="Proteomes" id="UP000463224"/>
    </source>
</evidence>
<dbReference type="PROSITE" id="PS51257">
    <property type="entry name" value="PROKAR_LIPOPROTEIN"/>
    <property type="match status" value="1"/>
</dbReference>
<dbReference type="InterPro" id="IPR019734">
    <property type="entry name" value="TPR_rpt"/>
</dbReference>
<keyword evidence="4" id="KW-1185">Reference proteome</keyword>
<name>A0A844QK35_9HYPH</name>
<keyword evidence="1" id="KW-0802">TPR repeat</keyword>
<reference evidence="3 4" key="1">
    <citation type="submission" date="2019-12" db="EMBL/GenBank/DDBJ databases">
        <title>Nitratireductor arenosus sp. nov., Isolated from sea sand, Jeju island, South Korea.</title>
        <authorList>
            <person name="Kim W."/>
        </authorList>
    </citation>
    <scope>NUCLEOTIDE SEQUENCE [LARGE SCALE GENOMIC DNA]</scope>
    <source>
        <strain evidence="3 4">CAU 1489</strain>
    </source>
</reference>
<dbReference type="PROSITE" id="PS50005">
    <property type="entry name" value="TPR"/>
    <property type="match status" value="1"/>
</dbReference>
<dbReference type="SMART" id="SM00028">
    <property type="entry name" value="TPR"/>
    <property type="match status" value="3"/>
</dbReference>
<comment type="caution">
    <text evidence="3">The sequence shown here is derived from an EMBL/GenBank/DDBJ whole genome shotgun (WGS) entry which is preliminary data.</text>
</comment>
<keyword evidence="2" id="KW-0732">Signal</keyword>
<protein>
    <submittedName>
        <fullName evidence="3">Tetratricopeptide repeat protein</fullName>
    </submittedName>
</protein>
<dbReference type="AlphaFoldDB" id="A0A844QK35"/>
<accession>A0A844QK35</accession>